<dbReference type="GO" id="GO:0006508">
    <property type="term" value="P:proteolysis"/>
    <property type="evidence" value="ECO:0007669"/>
    <property type="project" value="UniProtKB-KW"/>
</dbReference>
<sequence>MTIKHTADSFSALVDRHLAAAKTHLETLRGLPTDATAETVARTFDAIGVEVGAVTGLAEILSAVHPDEGVRTAAESAIQRMSAFTTELSLDRSAYEPFSRLDLSQPMTPEVQRFVEHTLRDYRRGGVDKDDATREKIRALQEKLVQTGQLFDRNIMTGGKKLRLEGGHADLVGLPQDFLDAHPEDADGSVTLSTDPTDFLPVLLYAERDETRHDFFMVYHTRAFPENDPVLKQLLAERHELAQTLGFEHWAQFSCEDKMIGSAEAAREFAMKVTDLARPVARAEYDELLEELRTLDPGAERVRPWQSRFLMERVKRKKHSFDSQSVRPYFAYTSVKEGILRTTEALFGVEIRLASDEQGDVHFWHESVECYDVFENSKRTARFYLDMFPRDAKFKHAAMFQLYAGLEGERRQLPEAALVCNFPEPKPGDPALLLHDQVTTFFHEFGHLLHHLFAVSTFNGFAGIACEWDFVEVPSQLYEEWAWSASVLQKFATHHETGEPIPTELVERLRAAEEYGKGLGVNGQMLYALFSLTLYDRDPAGVEPGELMGDMQRELTLYEKVPGTAMHAAFGHLHGYSANYYTYMWSLVISKDFFGQFEGDLMDTTTARRYRDEVLAQGGAEDASEMVKSFLGREAGFAAWESWLKA</sequence>
<dbReference type="Pfam" id="PF01432">
    <property type="entry name" value="Peptidase_M3"/>
    <property type="match status" value="1"/>
</dbReference>
<evidence type="ECO:0000256" key="4">
    <source>
        <dbReference type="ARBA" id="ARBA00022801"/>
    </source>
</evidence>
<dbReference type="InterPro" id="IPR024080">
    <property type="entry name" value="Neurolysin/TOP_N"/>
</dbReference>
<dbReference type="GO" id="GO:0046872">
    <property type="term" value="F:metal ion binding"/>
    <property type="evidence" value="ECO:0007669"/>
    <property type="project" value="UniProtKB-UniRule"/>
</dbReference>
<dbReference type="Gene3D" id="3.40.390.10">
    <property type="entry name" value="Collagenase (Catalytic Domain)"/>
    <property type="match status" value="1"/>
</dbReference>
<evidence type="ECO:0000256" key="5">
    <source>
        <dbReference type="ARBA" id="ARBA00022833"/>
    </source>
</evidence>
<keyword evidence="2 7" id="KW-0645">Protease</keyword>
<evidence type="ECO:0000256" key="3">
    <source>
        <dbReference type="ARBA" id="ARBA00022723"/>
    </source>
</evidence>
<keyword evidence="4 7" id="KW-0378">Hydrolase</keyword>
<proteinExistence type="inferred from homology"/>
<evidence type="ECO:0000313" key="9">
    <source>
        <dbReference type="EMBL" id="QDV08722.1"/>
    </source>
</evidence>
<evidence type="ECO:0000256" key="2">
    <source>
        <dbReference type="ARBA" id="ARBA00022670"/>
    </source>
</evidence>
<feature type="domain" description="Peptidase M3A/M3B catalytic" evidence="8">
    <location>
        <begin position="202"/>
        <end position="641"/>
    </location>
</feature>
<evidence type="ECO:0000256" key="7">
    <source>
        <dbReference type="RuleBase" id="RU003435"/>
    </source>
</evidence>
<evidence type="ECO:0000256" key="1">
    <source>
        <dbReference type="ARBA" id="ARBA00006040"/>
    </source>
</evidence>
<dbReference type="OrthoDB" id="9773538at2"/>
<keyword evidence="3 7" id="KW-0479">Metal-binding</keyword>
<dbReference type="GO" id="GO:0004222">
    <property type="term" value="F:metalloendopeptidase activity"/>
    <property type="evidence" value="ECO:0007669"/>
    <property type="project" value="UniProtKB-EC"/>
</dbReference>
<dbReference type="GO" id="GO:0006518">
    <property type="term" value="P:peptide metabolic process"/>
    <property type="evidence" value="ECO:0007669"/>
    <property type="project" value="TreeGrafter"/>
</dbReference>
<evidence type="ECO:0000259" key="8">
    <source>
        <dbReference type="Pfam" id="PF01432"/>
    </source>
</evidence>
<dbReference type="RefSeq" id="WP_145201885.1">
    <property type="nucleotide sequence ID" value="NZ_CP036434.1"/>
</dbReference>
<keyword evidence="5 7" id="KW-0862">Zinc</keyword>
<protein>
    <submittedName>
        <fullName evidence="9">Oligopeptidase A</fullName>
        <ecNumber evidence="9">3.4.24.70</ecNumber>
    </submittedName>
</protein>
<gene>
    <name evidence="9" type="primary">prlC_2</name>
    <name evidence="9" type="ORF">Poly30_42750</name>
</gene>
<dbReference type="EMBL" id="CP036434">
    <property type="protein sequence ID" value="QDV08722.1"/>
    <property type="molecule type" value="Genomic_DNA"/>
</dbReference>
<dbReference type="CDD" id="cd06455">
    <property type="entry name" value="M3A_TOP"/>
    <property type="match status" value="1"/>
</dbReference>
<dbReference type="PANTHER" id="PTHR11804:SF84">
    <property type="entry name" value="SACCHAROLYSIN"/>
    <property type="match status" value="1"/>
</dbReference>
<comment type="cofactor">
    <cofactor evidence="7">
        <name>Zn(2+)</name>
        <dbReference type="ChEBI" id="CHEBI:29105"/>
    </cofactor>
    <text evidence="7">Binds 1 zinc ion.</text>
</comment>
<name>A0A518EXA3_9BACT</name>
<dbReference type="SUPFAM" id="SSF55486">
    <property type="entry name" value="Metalloproteases ('zincins'), catalytic domain"/>
    <property type="match status" value="1"/>
</dbReference>
<keyword evidence="6 7" id="KW-0482">Metalloprotease</keyword>
<dbReference type="EC" id="3.4.24.70" evidence="9"/>
<dbReference type="InterPro" id="IPR045090">
    <property type="entry name" value="Pept_M3A_M3B"/>
</dbReference>
<dbReference type="Proteomes" id="UP000320390">
    <property type="component" value="Chromosome"/>
</dbReference>
<dbReference type="InterPro" id="IPR001567">
    <property type="entry name" value="Pept_M3A_M3B_dom"/>
</dbReference>
<dbReference type="InterPro" id="IPR024079">
    <property type="entry name" value="MetalloPept_cat_dom_sf"/>
</dbReference>
<dbReference type="Gene3D" id="1.20.1050.40">
    <property type="entry name" value="Endopeptidase. Chain P, domain 1"/>
    <property type="match status" value="1"/>
</dbReference>
<dbReference type="InterPro" id="IPR024077">
    <property type="entry name" value="Neurolysin/TOP_dom2"/>
</dbReference>
<evidence type="ECO:0000256" key="6">
    <source>
        <dbReference type="ARBA" id="ARBA00023049"/>
    </source>
</evidence>
<dbReference type="AlphaFoldDB" id="A0A518EXA3"/>
<reference evidence="9 10" key="1">
    <citation type="submission" date="2019-02" db="EMBL/GenBank/DDBJ databases">
        <title>Deep-cultivation of Planctomycetes and their phenomic and genomic characterization uncovers novel biology.</title>
        <authorList>
            <person name="Wiegand S."/>
            <person name="Jogler M."/>
            <person name="Boedeker C."/>
            <person name="Pinto D."/>
            <person name="Vollmers J."/>
            <person name="Rivas-Marin E."/>
            <person name="Kohn T."/>
            <person name="Peeters S.H."/>
            <person name="Heuer A."/>
            <person name="Rast P."/>
            <person name="Oberbeckmann S."/>
            <person name="Bunk B."/>
            <person name="Jeske O."/>
            <person name="Meyerdierks A."/>
            <person name="Storesund J.E."/>
            <person name="Kallscheuer N."/>
            <person name="Luecker S."/>
            <person name="Lage O.M."/>
            <person name="Pohl T."/>
            <person name="Merkel B.J."/>
            <person name="Hornburger P."/>
            <person name="Mueller R.-W."/>
            <person name="Bruemmer F."/>
            <person name="Labrenz M."/>
            <person name="Spormann A.M."/>
            <person name="Op den Camp H."/>
            <person name="Overmann J."/>
            <person name="Amann R."/>
            <person name="Jetten M.S.M."/>
            <person name="Mascher T."/>
            <person name="Medema M.H."/>
            <person name="Devos D.P."/>
            <person name="Kaster A.-K."/>
            <person name="Ovreas L."/>
            <person name="Rohde M."/>
            <person name="Galperin M.Y."/>
            <person name="Jogler C."/>
        </authorList>
    </citation>
    <scope>NUCLEOTIDE SEQUENCE [LARGE SCALE GENOMIC DNA]</scope>
    <source>
        <strain evidence="9 10">Poly30</strain>
    </source>
</reference>
<comment type="similarity">
    <text evidence="1 7">Belongs to the peptidase M3 family.</text>
</comment>
<keyword evidence="10" id="KW-1185">Reference proteome</keyword>
<organism evidence="9 10">
    <name type="scientific">Saltatorellus ferox</name>
    <dbReference type="NCBI Taxonomy" id="2528018"/>
    <lineage>
        <taxon>Bacteria</taxon>
        <taxon>Pseudomonadati</taxon>
        <taxon>Planctomycetota</taxon>
        <taxon>Planctomycetia</taxon>
        <taxon>Planctomycetia incertae sedis</taxon>
        <taxon>Saltatorellus</taxon>
    </lineage>
</organism>
<evidence type="ECO:0000313" key="10">
    <source>
        <dbReference type="Proteomes" id="UP000320390"/>
    </source>
</evidence>
<dbReference type="PANTHER" id="PTHR11804">
    <property type="entry name" value="PROTEASE M3 THIMET OLIGOPEPTIDASE-RELATED"/>
    <property type="match status" value="1"/>
</dbReference>
<accession>A0A518EXA3</accession>
<dbReference type="Gene3D" id="1.10.1370.10">
    <property type="entry name" value="Neurolysin, domain 3"/>
    <property type="match status" value="1"/>
</dbReference>